<comment type="catalytic activity">
    <reaction evidence="9">
        <text>[amino-group carrier protein]-C-terminal-gamma-(L-ornithyl)-L-glutamate + H2O = [amino-group carrier protein]-C-terminal-L-glutamate + L-ornithine</text>
        <dbReference type="Rhea" id="RHEA:52676"/>
        <dbReference type="Rhea" id="RHEA-COMP:9693"/>
        <dbReference type="Rhea" id="RHEA-COMP:13328"/>
        <dbReference type="ChEBI" id="CHEBI:15377"/>
        <dbReference type="ChEBI" id="CHEBI:46911"/>
        <dbReference type="ChEBI" id="CHEBI:78525"/>
        <dbReference type="ChEBI" id="CHEBI:136763"/>
        <dbReference type="EC" id="3.5.1.132"/>
    </reaction>
</comment>
<evidence type="ECO:0000256" key="3">
    <source>
        <dbReference type="ARBA" id="ARBA00022605"/>
    </source>
</evidence>
<dbReference type="GO" id="GO:0008270">
    <property type="term" value="F:zinc ion binding"/>
    <property type="evidence" value="ECO:0007669"/>
    <property type="project" value="UniProtKB-UniRule"/>
</dbReference>
<evidence type="ECO:0000256" key="6">
    <source>
        <dbReference type="ARBA" id="ARBA00022833"/>
    </source>
</evidence>
<dbReference type="InterPro" id="IPR010175">
    <property type="entry name" value="LysK"/>
</dbReference>
<feature type="active site" evidence="9">
    <location>
        <position position="72"/>
    </location>
</feature>
<dbReference type="Proteomes" id="UP000276741">
    <property type="component" value="Chromosome"/>
</dbReference>
<keyword evidence="4 9" id="KW-0479">Metal-binding</keyword>
<dbReference type="HAMAP" id="MF_01120">
    <property type="entry name" value="LysK"/>
    <property type="match status" value="1"/>
</dbReference>
<evidence type="ECO:0000256" key="2">
    <source>
        <dbReference type="ARBA" id="ARBA00022571"/>
    </source>
</evidence>
<keyword evidence="6 9" id="KW-0862">Zinc</keyword>
<protein>
    <recommendedName>
        <fullName evidence="9">[LysW]-lysine/[LysW]-ornithine hydrolase</fullName>
        <ecNumber evidence="9">3.5.1.130</ecNumber>
    </recommendedName>
</protein>
<dbReference type="InterPro" id="IPR036264">
    <property type="entry name" value="Bact_exopeptidase_dim_dom"/>
</dbReference>
<accession>A0A348B2Q9</accession>
<dbReference type="Gene3D" id="3.40.630.10">
    <property type="entry name" value="Zn peptidases"/>
    <property type="match status" value="1"/>
</dbReference>
<feature type="active site" description="Proton acceptor" evidence="9">
    <location>
        <position position="124"/>
    </location>
</feature>
<dbReference type="NCBIfam" id="NF001747">
    <property type="entry name" value="PRK00466.1"/>
    <property type="match status" value="1"/>
</dbReference>
<sequence>MQWLRPTRESLRLNLKYLLTELVSTYTPSGEEWRAAKFFERFSATAGLPLRVTKTNSYILGEGRVLLASHIDTIPGQLPTKTEEEWIEGRGAVDAKGPLVSMMAAAAMAWAEGKKVAVAALSDEENKSAGAKELIELGGSYSHIIVGEPTNTNGVAIEYRGLLHIDINCAAPAEHASSATFNLIAKTCERILKVYSFPRSFEGPVITPTIIRGGEYMNVSPTRVLVHFDVRFSKEVSQEKVMSILGETFEDCEVKVVESVPPVAVSPNSEAVKTVMRGLLTQGIRPKLIKKAGTSDMNLLVQLTKSIATYGPGDPHMEHSGLERVNLEELYIATNTYKYAVDNLCRE</sequence>
<evidence type="ECO:0000313" key="11">
    <source>
        <dbReference type="EMBL" id="BBD72461.1"/>
    </source>
</evidence>
<feature type="binding site" evidence="9">
    <location>
        <position position="148"/>
    </location>
    <ligand>
        <name>Zn(2+)</name>
        <dbReference type="ChEBI" id="CHEBI:29105"/>
        <label>1</label>
    </ligand>
</feature>
<evidence type="ECO:0000256" key="5">
    <source>
        <dbReference type="ARBA" id="ARBA00022801"/>
    </source>
</evidence>
<comment type="cofactor">
    <cofactor evidence="9">
        <name>Zn(2+)</name>
        <dbReference type="ChEBI" id="CHEBI:29105"/>
    </cofactor>
    <cofactor evidence="9">
        <name>Co(2+)</name>
        <dbReference type="ChEBI" id="CHEBI:48828"/>
    </cofactor>
    <text evidence="9">Binds 2 Zn(2+) or Co(2+) ions per subunit.</text>
</comment>
<keyword evidence="1 9" id="KW-0963">Cytoplasm</keyword>
<feature type="binding site" evidence="9">
    <location>
        <position position="94"/>
    </location>
    <ligand>
        <name>Zn(2+)</name>
        <dbReference type="ChEBI" id="CHEBI:29105"/>
        <label>2</label>
    </ligand>
</feature>
<dbReference type="GO" id="GO:0016811">
    <property type="term" value="F:hydrolase activity, acting on carbon-nitrogen (but not peptide) bonds, in linear amides"/>
    <property type="evidence" value="ECO:0007669"/>
    <property type="project" value="UniProtKB-UniRule"/>
</dbReference>
<dbReference type="UniPathway" id="UPA00033">
    <property type="reaction ID" value="UER00039"/>
</dbReference>
<dbReference type="SUPFAM" id="SSF53187">
    <property type="entry name" value="Zn-dependent exopeptidases"/>
    <property type="match status" value="1"/>
</dbReference>
<comment type="similarity">
    <text evidence="9">Belongs to the peptidase M20A family. LysK subfamily.</text>
</comment>
<dbReference type="GO" id="GO:0019878">
    <property type="term" value="P:lysine biosynthetic process via aminoadipic acid"/>
    <property type="evidence" value="ECO:0007669"/>
    <property type="project" value="UniProtKB-UniRule"/>
</dbReference>
<evidence type="ECO:0000256" key="9">
    <source>
        <dbReference type="HAMAP-Rule" id="MF_01120"/>
    </source>
</evidence>
<comment type="catalytic activity">
    <reaction evidence="9">
        <text>[amino-group carrier protein]-C-terminal-gamma-(L-lysyl)-L-glutamate + H2O = [amino-group carrier protein]-C-terminal-L-glutamate + L-lysine</text>
        <dbReference type="Rhea" id="RHEA:48684"/>
        <dbReference type="Rhea" id="RHEA-COMP:9693"/>
        <dbReference type="Rhea" id="RHEA-COMP:9715"/>
        <dbReference type="ChEBI" id="CHEBI:15377"/>
        <dbReference type="ChEBI" id="CHEBI:32551"/>
        <dbReference type="ChEBI" id="CHEBI:78525"/>
        <dbReference type="ChEBI" id="CHEBI:78526"/>
        <dbReference type="EC" id="3.5.1.130"/>
    </reaction>
</comment>
<comment type="function">
    <text evidence="9">Catalyzes the release of L-lysine from [LysW]-gamma-L-lysine and the release of L-ornithine from [LysW]-L-ornithine.</text>
</comment>
<evidence type="ECO:0000256" key="1">
    <source>
        <dbReference type="ARBA" id="ARBA00022490"/>
    </source>
</evidence>
<keyword evidence="5 9" id="KW-0378">Hydrolase</keyword>
<evidence type="ECO:0000256" key="4">
    <source>
        <dbReference type="ARBA" id="ARBA00022723"/>
    </source>
</evidence>
<dbReference type="GeneID" id="38666349"/>
<dbReference type="InterPro" id="IPR011650">
    <property type="entry name" value="Peptidase_M20_dimer"/>
</dbReference>
<evidence type="ECO:0000259" key="10">
    <source>
        <dbReference type="Pfam" id="PF07687"/>
    </source>
</evidence>
<dbReference type="InterPro" id="IPR002933">
    <property type="entry name" value="Peptidase_M20"/>
</dbReference>
<evidence type="ECO:0000256" key="7">
    <source>
        <dbReference type="ARBA" id="ARBA00023154"/>
    </source>
</evidence>
<keyword evidence="3 9" id="KW-0028">Amino-acid biosynthesis</keyword>
<evidence type="ECO:0000313" key="12">
    <source>
        <dbReference type="Proteomes" id="UP000276741"/>
    </source>
</evidence>
<dbReference type="InterPro" id="IPR001261">
    <property type="entry name" value="ArgE/DapE_CS"/>
</dbReference>
<dbReference type="PANTHER" id="PTHR43808:SF28">
    <property type="entry name" value="[LYSW]-LYSINE_[LYSW]-ORNITHINE HYDROLASE"/>
    <property type="match status" value="1"/>
</dbReference>
<keyword evidence="7 9" id="KW-0457">Lysine biosynthesis</keyword>
<dbReference type="SUPFAM" id="SSF55031">
    <property type="entry name" value="Bacterial exopeptidase dimerisation domain"/>
    <property type="match status" value="1"/>
</dbReference>
<name>A0A348B2Q9_9CREN</name>
<dbReference type="UniPathway" id="UPA00068"/>
<dbReference type="Gene3D" id="3.30.70.360">
    <property type="match status" value="1"/>
</dbReference>
<feature type="binding site" evidence="9">
    <location>
        <position position="319"/>
    </location>
    <ligand>
        <name>Zn(2+)</name>
        <dbReference type="ChEBI" id="CHEBI:29105"/>
        <label>2</label>
    </ligand>
</feature>
<keyword evidence="2 9" id="KW-0055">Arginine biosynthesis</keyword>
<keyword evidence="12" id="KW-1185">Reference proteome</keyword>
<dbReference type="OrthoDB" id="133929at2157"/>
<dbReference type="InterPro" id="IPR050072">
    <property type="entry name" value="Peptidase_M20A"/>
</dbReference>
<dbReference type="Pfam" id="PF07687">
    <property type="entry name" value="M20_dimer"/>
    <property type="match status" value="1"/>
</dbReference>
<dbReference type="RefSeq" id="WP_126449766.1">
    <property type="nucleotide sequence ID" value="NZ_AP018553.1"/>
</dbReference>
<evidence type="ECO:0000256" key="8">
    <source>
        <dbReference type="ARBA" id="ARBA00023285"/>
    </source>
</evidence>
<dbReference type="Pfam" id="PF01546">
    <property type="entry name" value="Peptidase_M20"/>
    <property type="match status" value="1"/>
</dbReference>
<dbReference type="EMBL" id="AP018553">
    <property type="protein sequence ID" value="BBD72461.1"/>
    <property type="molecule type" value="Genomic_DNA"/>
</dbReference>
<dbReference type="AlphaFoldDB" id="A0A348B2Q9"/>
<dbReference type="PANTHER" id="PTHR43808">
    <property type="entry name" value="ACETYLORNITHINE DEACETYLASE"/>
    <property type="match status" value="1"/>
</dbReference>
<dbReference type="PROSITE" id="PS00759">
    <property type="entry name" value="ARGE_DAPE_CPG2_2"/>
    <property type="match status" value="1"/>
</dbReference>
<dbReference type="GO" id="GO:0005737">
    <property type="term" value="C:cytoplasm"/>
    <property type="evidence" value="ECO:0007669"/>
    <property type="project" value="UniProtKB-SubCell"/>
</dbReference>
<dbReference type="EC" id="3.5.1.130" evidence="9"/>
<keyword evidence="8 9" id="KW-0170">Cobalt</keyword>
<dbReference type="GO" id="GO:0042450">
    <property type="term" value="P:L-arginine biosynthetic process via ornithine"/>
    <property type="evidence" value="ECO:0007669"/>
    <property type="project" value="UniProtKB-UniRule"/>
</dbReference>
<feature type="domain" description="Peptidase M20 dimerisation" evidence="10">
    <location>
        <begin position="162"/>
        <end position="245"/>
    </location>
</feature>
<comment type="subcellular location">
    <subcellularLocation>
        <location evidence="9">Cytoplasm</location>
    </subcellularLocation>
</comment>
<feature type="binding site" evidence="9">
    <location>
        <position position="94"/>
    </location>
    <ligand>
        <name>Zn(2+)</name>
        <dbReference type="ChEBI" id="CHEBI:29105"/>
        <label>1</label>
    </ligand>
</feature>
<reference evidence="12" key="1">
    <citation type="submission" date="2018-04" db="EMBL/GenBank/DDBJ databases">
        <title>Complete genome sequence of Sulfodiicoccus acidiphilus strain HS-1.</title>
        <authorList>
            <person name="Sakai H.D."/>
            <person name="Kurosawa N."/>
        </authorList>
    </citation>
    <scope>NUCLEOTIDE SEQUENCE [LARGE SCALE GENOMIC DNA]</scope>
    <source>
        <strain evidence="12">HS-1</strain>
    </source>
</reference>
<gene>
    <name evidence="9" type="primary">lysK</name>
    <name evidence="11" type="ORF">HS1genome_0850</name>
</gene>
<comment type="pathway">
    <text evidence="9">Amino-acid biosynthesis; L-lysine biosynthesis via AAA pathway; L-lysine from L-alpha-aminoadipate (Thermus route): step 5/5.</text>
</comment>
<organism evidence="11 12">
    <name type="scientific">Sulfodiicoccus acidiphilus</name>
    <dbReference type="NCBI Taxonomy" id="1670455"/>
    <lineage>
        <taxon>Archaea</taxon>
        <taxon>Thermoproteota</taxon>
        <taxon>Thermoprotei</taxon>
        <taxon>Sulfolobales</taxon>
        <taxon>Sulfolobaceae</taxon>
        <taxon>Sulfodiicoccus</taxon>
    </lineage>
</organism>
<proteinExistence type="inferred from homology"/>
<feature type="binding site" evidence="9">
    <location>
        <position position="125"/>
    </location>
    <ligand>
        <name>Zn(2+)</name>
        <dbReference type="ChEBI" id="CHEBI:29105"/>
        <label>2</label>
    </ligand>
</feature>
<comment type="pathway">
    <text evidence="9">Amino-acid biosynthesis; L-arginine biosynthesis.</text>
</comment>
<dbReference type="KEGG" id="sacd:HS1genome_0850"/>
<dbReference type="GO" id="GO:0050897">
    <property type="term" value="F:cobalt ion binding"/>
    <property type="evidence" value="ECO:0007669"/>
    <property type="project" value="UniProtKB-UniRule"/>
</dbReference>
<feature type="binding site" evidence="9">
    <location>
        <position position="70"/>
    </location>
    <ligand>
        <name>Zn(2+)</name>
        <dbReference type="ChEBI" id="CHEBI:29105"/>
        <label>1</label>
    </ligand>
</feature>
<dbReference type="NCBIfam" id="TIGR01902">
    <property type="entry name" value="dapE-lys-deAc"/>
    <property type="match status" value="1"/>
</dbReference>